<sequence length="865" mass="98293">MGLSIFLKAKPVRLQFFIFFSALLISFVSFATVLAVTSFVFLQVVENNATRTAQTLSAQIYQSIPPLMQRGWRRGEFNKLFNPPYQGSNAPVYSVKLYLNDVGRQDGRAFERCNDQLARAVFQSGRMQQRQDDCSLETYYPLRAGEVCVGCHPRAHTGDVLGAVSIRHNIEPMMQEAKRNLLGIFLVLSPLPFGMTFMLSRFMNRRVTNAINHLHSQVIKVNSVDDLSRLQHLDFTPGFVELEQIFQEVGKLADKIQSISVDKDILEFEIQILEKFIITSEMVRDWKEHICKLLLEINKVLDVCTIFCIFHTEERLDVEVFWRCKPTESTRLAVEGLLMQKVKAAGDAGDKLVHVEHTVAKREGTCPDLDCAAFELQTKSLILETPQIGGVVGIGVQSELVRDDIRSLVIDSILTTLLNVVGSIKAIYKYTHDLEYYATRDPLTNLYNQRAFWEFLHYELNRADRHDYRLALLVIDLDNFKNINDTWGHTVGDQYLTAFANKVHDVLRKGDSFSRYGGDEFVVILPEADQEQAYMVANRVREAVEELYIEAPDGAKPKATVSIGMAVYPTHAQNEKDLFLFADNMAYKAKDQGKNRVLVPREEDVLEVFQKAGENARLVMDAIEEGLFTPYFQPIAPIGPEKEEACEVLCRIERNGEVIPAGEFIEIAENLGVVSKLDLIVLEKAFAEVVRVDYRGYLFVNLSPKCIILQEFIPAIITMARRYGIPHEKIVFELTERETVKNISLLEQFVRELKFQGFKFAIDDFGSGYSSFQYIRRFPIDFVKIEGVFVQNMLSNAKDLAFVKTLAILAREFGISTIAEYVESREILAALEEMEIDYAQGYYIGTPSPDLQAVCQSATARITFP</sequence>
<dbReference type="Gene3D" id="3.20.20.450">
    <property type="entry name" value="EAL domain"/>
    <property type="match status" value="1"/>
</dbReference>
<dbReference type="CDD" id="cd01949">
    <property type="entry name" value="GGDEF"/>
    <property type="match status" value="1"/>
</dbReference>
<dbReference type="SMART" id="SM00052">
    <property type="entry name" value="EAL"/>
    <property type="match status" value="1"/>
</dbReference>
<keyword evidence="1" id="KW-1133">Transmembrane helix</keyword>
<keyword evidence="5" id="KW-1185">Reference proteome</keyword>
<dbReference type="Pfam" id="PF00563">
    <property type="entry name" value="EAL"/>
    <property type="match status" value="1"/>
</dbReference>
<dbReference type="InterPro" id="IPR001633">
    <property type="entry name" value="EAL_dom"/>
</dbReference>
<dbReference type="Pfam" id="PF00990">
    <property type="entry name" value="GGDEF"/>
    <property type="match status" value="1"/>
</dbReference>
<evidence type="ECO:0000256" key="1">
    <source>
        <dbReference type="SAM" id="Phobius"/>
    </source>
</evidence>
<dbReference type="InterPro" id="IPR050706">
    <property type="entry name" value="Cyclic-di-GMP_PDE-like"/>
</dbReference>
<proteinExistence type="predicted"/>
<name>A0A8J7LYY8_9BACT</name>
<dbReference type="Gene3D" id="3.30.70.270">
    <property type="match status" value="1"/>
</dbReference>
<dbReference type="RefSeq" id="WP_199384642.1">
    <property type="nucleotide sequence ID" value="NZ_JAEMHM010000010.1"/>
</dbReference>
<dbReference type="InterPro" id="IPR029787">
    <property type="entry name" value="Nucleotide_cyclase"/>
</dbReference>
<keyword evidence="1" id="KW-0812">Transmembrane</keyword>
<organism evidence="4 5">
    <name type="scientific">Geomesophilobacter sediminis</name>
    <dbReference type="NCBI Taxonomy" id="2798584"/>
    <lineage>
        <taxon>Bacteria</taxon>
        <taxon>Pseudomonadati</taxon>
        <taxon>Thermodesulfobacteriota</taxon>
        <taxon>Desulfuromonadia</taxon>
        <taxon>Geobacterales</taxon>
        <taxon>Geobacteraceae</taxon>
        <taxon>Geomesophilobacter</taxon>
    </lineage>
</organism>
<gene>
    <name evidence="4" type="ORF">JFN93_13610</name>
</gene>
<dbReference type="CDD" id="cd01948">
    <property type="entry name" value="EAL"/>
    <property type="match status" value="1"/>
</dbReference>
<dbReference type="FunFam" id="3.30.70.270:FF:000001">
    <property type="entry name" value="Diguanylate cyclase domain protein"/>
    <property type="match status" value="1"/>
</dbReference>
<keyword evidence="1" id="KW-0472">Membrane</keyword>
<dbReference type="SUPFAM" id="SSF141868">
    <property type="entry name" value="EAL domain-like"/>
    <property type="match status" value="1"/>
</dbReference>
<dbReference type="PROSITE" id="PS50887">
    <property type="entry name" value="GGDEF"/>
    <property type="match status" value="1"/>
</dbReference>
<dbReference type="NCBIfam" id="TIGR00254">
    <property type="entry name" value="GGDEF"/>
    <property type="match status" value="1"/>
</dbReference>
<evidence type="ECO:0000313" key="4">
    <source>
        <dbReference type="EMBL" id="MBJ6725752.1"/>
    </source>
</evidence>
<dbReference type="InterPro" id="IPR035919">
    <property type="entry name" value="EAL_sf"/>
</dbReference>
<dbReference type="SMART" id="SM00267">
    <property type="entry name" value="GGDEF"/>
    <property type="match status" value="1"/>
</dbReference>
<dbReference type="PROSITE" id="PS50883">
    <property type="entry name" value="EAL"/>
    <property type="match status" value="1"/>
</dbReference>
<dbReference type="InterPro" id="IPR043128">
    <property type="entry name" value="Rev_trsase/Diguanyl_cyclase"/>
</dbReference>
<dbReference type="InterPro" id="IPR000160">
    <property type="entry name" value="GGDEF_dom"/>
</dbReference>
<evidence type="ECO:0000259" key="2">
    <source>
        <dbReference type="PROSITE" id="PS50883"/>
    </source>
</evidence>
<dbReference type="PANTHER" id="PTHR33121:SF71">
    <property type="entry name" value="OXYGEN SENSOR PROTEIN DOSP"/>
    <property type="match status" value="1"/>
</dbReference>
<dbReference type="AlphaFoldDB" id="A0A8J7LYY8"/>
<feature type="domain" description="EAL" evidence="2">
    <location>
        <begin position="612"/>
        <end position="861"/>
    </location>
</feature>
<reference evidence="4" key="1">
    <citation type="submission" date="2020-12" db="EMBL/GenBank/DDBJ databases">
        <title>Geomonas sp. Red875, isolated from river sediment.</title>
        <authorList>
            <person name="Xu Z."/>
            <person name="Zhang Z."/>
            <person name="Masuda Y."/>
            <person name="Itoh H."/>
            <person name="Senoo K."/>
        </authorList>
    </citation>
    <scope>NUCLEOTIDE SEQUENCE</scope>
    <source>
        <strain evidence="4">Red875</strain>
    </source>
</reference>
<dbReference type="EMBL" id="JAEMHM010000010">
    <property type="protein sequence ID" value="MBJ6725752.1"/>
    <property type="molecule type" value="Genomic_DNA"/>
</dbReference>
<accession>A0A8J7LYY8</accession>
<evidence type="ECO:0000313" key="5">
    <source>
        <dbReference type="Proteomes" id="UP000636888"/>
    </source>
</evidence>
<dbReference type="Gene3D" id="3.30.450.290">
    <property type="match status" value="1"/>
</dbReference>
<feature type="transmembrane region" description="Helical" evidence="1">
    <location>
        <begin position="16"/>
        <end position="42"/>
    </location>
</feature>
<protein>
    <submittedName>
        <fullName evidence="4">Bifunctional diguanylate cyclase/phosphodiesterase</fullName>
    </submittedName>
</protein>
<comment type="caution">
    <text evidence="4">The sequence shown here is derived from an EMBL/GenBank/DDBJ whole genome shotgun (WGS) entry which is preliminary data.</text>
</comment>
<dbReference type="PANTHER" id="PTHR33121">
    <property type="entry name" value="CYCLIC DI-GMP PHOSPHODIESTERASE PDEF"/>
    <property type="match status" value="1"/>
</dbReference>
<evidence type="ECO:0000259" key="3">
    <source>
        <dbReference type="PROSITE" id="PS50887"/>
    </source>
</evidence>
<dbReference type="SUPFAM" id="SSF55073">
    <property type="entry name" value="Nucleotide cyclase"/>
    <property type="match status" value="1"/>
</dbReference>
<dbReference type="Proteomes" id="UP000636888">
    <property type="component" value="Unassembled WGS sequence"/>
</dbReference>
<feature type="transmembrane region" description="Helical" evidence="1">
    <location>
        <begin position="181"/>
        <end position="203"/>
    </location>
</feature>
<feature type="domain" description="GGDEF" evidence="3">
    <location>
        <begin position="468"/>
        <end position="602"/>
    </location>
</feature>
<dbReference type="GO" id="GO:0071111">
    <property type="term" value="F:cyclic-guanylate-specific phosphodiesterase activity"/>
    <property type="evidence" value="ECO:0007669"/>
    <property type="project" value="InterPro"/>
</dbReference>